<keyword evidence="6 8" id="KW-0472">Membrane</keyword>
<feature type="transmembrane region" description="Helical" evidence="8">
    <location>
        <begin position="7"/>
        <end position="24"/>
    </location>
</feature>
<feature type="transmembrane region" description="Helical" evidence="8">
    <location>
        <begin position="30"/>
        <end position="47"/>
    </location>
</feature>
<evidence type="ECO:0000256" key="2">
    <source>
        <dbReference type="ARBA" id="ARBA00022676"/>
    </source>
</evidence>
<dbReference type="RefSeq" id="WP_147167288.1">
    <property type="nucleotide sequence ID" value="NZ_VOOR01000017.1"/>
</dbReference>
<keyword evidence="4 8" id="KW-0812">Transmembrane</keyword>
<comment type="subcellular location">
    <subcellularLocation>
        <location evidence="1">Membrane</location>
        <topology evidence="1">Multi-pass membrane protein</topology>
    </subcellularLocation>
</comment>
<dbReference type="GO" id="GO:0016020">
    <property type="term" value="C:membrane"/>
    <property type="evidence" value="ECO:0007669"/>
    <property type="project" value="UniProtKB-SubCell"/>
</dbReference>
<feature type="transmembrane region" description="Helical" evidence="8">
    <location>
        <begin position="318"/>
        <end position="339"/>
    </location>
</feature>
<keyword evidence="5 8" id="KW-1133">Transmembrane helix</keyword>
<evidence type="ECO:0000256" key="1">
    <source>
        <dbReference type="ARBA" id="ARBA00004141"/>
    </source>
</evidence>
<evidence type="ECO:0000313" key="10">
    <source>
        <dbReference type="Proteomes" id="UP000321580"/>
    </source>
</evidence>
<comment type="similarity">
    <text evidence="7">Belongs to the MptA/B family.</text>
</comment>
<evidence type="ECO:0000256" key="8">
    <source>
        <dbReference type="SAM" id="Phobius"/>
    </source>
</evidence>
<dbReference type="AlphaFoldDB" id="A0A5C6RM00"/>
<comment type="caution">
    <text evidence="9">The sequence shown here is derived from an EMBL/GenBank/DDBJ whole genome shotgun (WGS) entry which is preliminary data.</text>
</comment>
<keyword evidence="10" id="KW-1185">Reference proteome</keyword>
<evidence type="ECO:0000256" key="5">
    <source>
        <dbReference type="ARBA" id="ARBA00022989"/>
    </source>
</evidence>
<sequence length="442" mass="49323">MSGSKIHWGWSIGLAGGAAWVGWWPAQHEFWHIAGGYTLAFLGYLGLMSKGGPPVKHLFALAILARLLLWPAMPQLSDDIYRFLWDGRLILSGINPFAATPAELMGWPRLPNGITPELFARLNSPEYFTIYPPVAQGIFALSCLAFPESIYGSTMLMKAFLFCFELGSIWLLPKLLARVGLSERAAFWYLLNPLILVEVMGNLHFEGAMVFFLVAALWGLHRKKLALSALAMALAVAAKLLPLIFMPFLIRLLGIKGSIRYFALMGAVLLLLFGPLLGQAFFDGFGSSLDLYFRRFEFNASVYYLLRWAGYQWAGYNLIAWIGPSLAVGTFFGVLLLAYKEAQQGGEPMRMGYWLAAICLYLAFTPTVHPWYVALPLLLSCFTRFRFPVAWSILVPLTYINYQGGVYHENLAVVALEYLAVAGWGVWEWRWGSAAKKSPTAA</sequence>
<organism evidence="9 10">
    <name type="scientific">Phaeodactylibacter luteus</name>
    <dbReference type="NCBI Taxonomy" id="1564516"/>
    <lineage>
        <taxon>Bacteria</taxon>
        <taxon>Pseudomonadati</taxon>
        <taxon>Bacteroidota</taxon>
        <taxon>Saprospiria</taxon>
        <taxon>Saprospirales</taxon>
        <taxon>Haliscomenobacteraceae</taxon>
        <taxon>Phaeodactylibacter</taxon>
    </lineage>
</organism>
<evidence type="ECO:0000256" key="3">
    <source>
        <dbReference type="ARBA" id="ARBA00022679"/>
    </source>
</evidence>
<name>A0A5C6RM00_9BACT</name>
<dbReference type="Proteomes" id="UP000321580">
    <property type="component" value="Unassembled WGS sequence"/>
</dbReference>
<dbReference type="NCBIfam" id="NF038066">
    <property type="entry name" value="MptB"/>
    <property type="match status" value="1"/>
</dbReference>
<keyword evidence="2" id="KW-0328">Glycosyltransferase</keyword>
<evidence type="ECO:0000313" key="9">
    <source>
        <dbReference type="EMBL" id="TXB63247.1"/>
    </source>
</evidence>
<feature type="transmembrane region" description="Helical" evidence="8">
    <location>
        <begin position="261"/>
        <end position="282"/>
    </location>
</feature>
<accession>A0A5C6RM00</accession>
<keyword evidence="3" id="KW-0808">Transferase</keyword>
<evidence type="ECO:0008006" key="11">
    <source>
        <dbReference type="Google" id="ProtNLM"/>
    </source>
</evidence>
<feature type="transmembrane region" description="Helical" evidence="8">
    <location>
        <begin position="189"/>
        <end position="219"/>
    </location>
</feature>
<feature type="transmembrane region" description="Helical" evidence="8">
    <location>
        <begin position="225"/>
        <end position="249"/>
    </location>
</feature>
<evidence type="ECO:0000256" key="4">
    <source>
        <dbReference type="ARBA" id="ARBA00022692"/>
    </source>
</evidence>
<evidence type="ECO:0000256" key="7">
    <source>
        <dbReference type="ARBA" id="ARBA00043987"/>
    </source>
</evidence>
<reference evidence="9 10" key="1">
    <citation type="submission" date="2019-08" db="EMBL/GenBank/DDBJ databases">
        <title>Genome of Phaeodactylibacter luteus.</title>
        <authorList>
            <person name="Bowman J.P."/>
        </authorList>
    </citation>
    <scope>NUCLEOTIDE SEQUENCE [LARGE SCALE GENOMIC DNA]</scope>
    <source>
        <strain evidence="9 10">KCTC 42180</strain>
    </source>
</reference>
<dbReference type="EMBL" id="VOOR01000017">
    <property type="protein sequence ID" value="TXB63247.1"/>
    <property type="molecule type" value="Genomic_DNA"/>
</dbReference>
<proteinExistence type="inferred from homology"/>
<dbReference type="OrthoDB" id="1491846at2"/>
<gene>
    <name evidence="9" type="ORF">FRY97_09690</name>
</gene>
<evidence type="ECO:0000256" key="6">
    <source>
        <dbReference type="ARBA" id="ARBA00023136"/>
    </source>
</evidence>
<dbReference type="Pfam" id="PF26314">
    <property type="entry name" value="MptA_B_family"/>
    <property type="match status" value="1"/>
</dbReference>
<feature type="transmembrane region" description="Helical" evidence="8">
    <location>
        <begin position="351"/>
        <end position="373"/>
    </location>
</feature>
<protein>
    <recommendedName>
        <fullName evidence="11">DUF2029 domain-containing protein</fullName>
    </recommendedName>
</protein>
<dbReference type="GO" id="GO:0016757">
    <property type="term" value="F:glycosyltransferase activity"/>
    <property type="evidence" value="ECO:0007669"/>
    <property type="project" value="UniProtKB-KW"/>
</dbReference>
<dbReference type="InterPro" id="IPR049829">
    <property type="entry name" value="MptA/B-like"/>
</dbReference>